<comment type="caution">
    <text evidence="2">The sequence shown here is derived from an EMBL/GenBank/DDBJ whole genome shotgun (WGS) entry which is preliminary data.</text>
</comment>
<dbReference type="Proteomes" id="UP001620645">
    <property type="component" value="Unassembled WGS sequence"/>
</dbReference>
<keyword evidence="1" id="KW-0732">Signal</keyword>
<organism evidence="2 3">
    <name type="scientific">Heterodera schachtii</name>
    <name type="common">Sugarbeet cyst nematode worm</name>
    <name type="synonym">Tylenchus schachtii</name>
    <dbReference type="NCBI Taxonomy" id="97005"/>
    <lineage>
        <taxon>Eukaryota</taxon>
        <taxon>Metazoa</taxon>
        <taxon>Ecdysozoa</taxon>
        <taxon>Nematoda</taxon>
        <taxon>Chromadorea</taxon>
        <taxon>Rhabditida</taxon>
        <taxon>Tylenchina</taxon>
        <taxon>Tylenchomorpha</taxon>
        <taxon>Tylenchoidea</taxon>
        <taxon>Heteroderidae</taxon>
        <taxon>Heteroderinae</taxon>
        <taxon>Heterodera</taxon>
    </lineage>
</organism>
<dbReference type="EMBL" id="JBICCN010000044">
    <property type="protein sequence ID" value="KAL3098665.1"/>
    <property type="molecule type" value="Genomic_DNA"/>
</dbReference>
<proteinExistence type="predicted"/>
<sequence length="88" mass="9993">MTIIKTLLSVCALLCLFKCNSYADENEVRQVSAVNDQFQRESVDVSPILACIANCRKRHLLVPSRDFCYRKVCRTITAAYEEASGHQH</sequence>
<name>A0ABD2K7H8_HETSC</name>
<accession>A0ABD2K7H8</accession>
<evidence type="ECO:0000313" key="2">
    <source>
        <dbReference type="EMBL" id="KAL3098665.1"/>
    </source>
</evidence>
<evidence type="ECO:0000256" key="1">
    <source>
        <dbReference type="SAM" id="SignalP"/>
    </source>
</evidence>
<reference evidence="2 3" key="1">
    <citation type="submission" date="2024-10" db="EMBL/GenBank/DDBJ databases">
        <authorList>
            <person name="Kim D."/>
        </authorList>
    </citation>
    <scope>NUCLEOTIDE SEQUENCE [LARGE SCALE GENOMIC DNA]</scope>
    <source>
        <strain evidence="2">Taebaek</strain>
    </source>
</reference>
<keyword evidence="3" id="KW-1185">Reference proteome</keyword>
<gene>
    <name evidence="2" type="ORF">niasHS_000452</name>
</gene>
<dbReference type="AlphaFoldDB" id="A0ABD2K7H8"/>
<feature type="signal peptide" evidence="1">
    <location>
        <begin position="1"/>
        <end position="23"/>
    </location>
</feature>
<feature type="chain" id="PRO_5044884838" evidence="1">
    <location>
        <begin position="24"/>
        <end position="88"/>
    </location>
</feature>
<protein>
    <submittedName>
        <fullName evidence="2">Uncharacterized protein</fullName>
    </submittedName>
</protein>
<evidence type="ECO:0000313" key="3">
    <source>
        <dbReference type="Proteomes" id="UP001620645"/>
    </source>
</evidence>